<protein>
    <recommendedName>
        <fullName evidence="2">Large ribosomal subunit assembly factor BipA</fullName>
        <ecNumber evidence="2">3.6.5.-</ecNumber>
    </recommendedName>
    <alternativeName>
        <fullName evidence="2">GTP-binding protein BipA</fullName>
    </alternativeName>
</protein>
<dbReference type="EC" id="3.6.5.-" evidence="2"/>
<gene>
    <name evidence="4" type="primary">typA</name>
    <name evidence="2" type="synonym">bipA</name>
    <name evidence="4" type="ORF">Pla133_13490</name>
</gene>
<dbReference type="CDD" id="cd01891">
    <property type="entry name" value="TypA_BipA"/>
    <property type="match status" value="1"/>
</dbReference>
<comment type="catalytic activity">
    <reaction evidence="2">
        <text>GTP + H2O = GDP + phosphate + H(+)</text>
        <dbReference type="Rhea" id="RHEA:19669"/>
        <dbReference type="ChEBI" id="CHEBI:15377"/>
        <dbReference type="ChEBI" id="CHEBI:15378"/>
        <dbReference type="ChEBI" id="CHEBI:37565"/>
        <dbReference type="ChEBI" id="CHEBI:43474"/>
        <dbReference type="ChEBI" id="CHEBI:58189"/>
    </reaction>
</comment>
<dbReference type="FunFam" id="3.30.70.870:FF:000003">
    <property type="entry name" value="GTP-binding protein TypA"/>
    <property type="match status" value="1"/>
</dbReference>
<proteinExistence type="inferred from homology"/>
<dbReference type="Gene3D" id="3.30.70.870">
    <property type="entry name" value="Elongation Factor G (Translational Gtpase), domain 3"/>
    <property type="match status" value="1"/>
</dbReference>
<organism evidence="4 5">
    <name type="scientific">Engelhardtia mirabilis</name>
    <dbReference type="NCBI Taxonomy" id="2528011"/>
    <lineage>
        <taxon>Bacteria</taxon>
        <taxon>Pseudomonadati</taxon>
        <taxon>Planctomycetota</taxon>
        <taxon>Planctomycetia</taxon>
        <taxon>Planctomycetia incertae sedis</taxon>
        <taxon>Engelhardtia</taxon>
    </lineage>
</organism>
<comment type="similarity">
    <text evidence="2">Belongs to the TRAFAC class translation factor GTPase superfamily. Classic translation factor GTPase family. BipA subfamily.</text>
</comment>
<keyword evidence="2" id="KW-0378">Hydrolase</keyword>
<dbReference type="InterPro" id="IPR000640">
    <property type="entry name" value="EFG_V-like"/>
</dbReference>
<dbReference type="GO" id="GO:0003924">
    <property type="term" value="F:GTPase activity"/>
    <property type="evidence" value="ECO:0007669"/>
    <property type="project" value="UniProtKB-UniRule"/>
</dbReference>
<dbReference type="GO" id="GO:0005525">
    <property type="term" value="F:GTP binding"/>
    <property type="evidence" value="ECO:0007669"/>
    <property type="project" value="UniProtKB-UniRule"/>
</dbReference>
<accession>A0A518BH26</accession>
<keyword evidence="2" id="KW-0820">tRNA-binding</keyword>
<dbReference type="EMBL" id="CP036287">
    <property type="protein sequence ID" value="QDU66282.1"/>
    <property type="molecule type" value="Genomic_DNA"/>
</dbReference>
<dbReference type="GO" id="GO:1990904">
    <property type="term" value="C:ribonucleoprotein complex"/>
    <property type="evidence" value="ECO:0007669"/>
    <property type="project" value="TreeGrafter"/>
</dbReference>
<dbReference type="Gene3D" id="3.40.50.300">
    <property type="entry name" value="P-loop containing nucleotide triphosphate hydrolases"/>
    <property type="match status" value="1"/>
</dbReference>
<dbReference type="InterPro" id="IPR047042">
    <property type="entry name" value="BipA_II"/>
</dbReference>
<feature type="binding site" evidence="2">
    <location>
        <begin position="131"/>
        <end position="134"/>
    </location>
    <ligand>
        <name>GTP</name>
        <dbReference type="ChEBI" id="CHEBI:37565"/>
    </ligand>
</feature>
<reference evidence="4 5" key="1">
    <citation type="submission" date="2019-02" db="EMBL/GenBank/DDBJ databases">
        <title>Deep-cultivation of Planctomycetes and their phenomic and genomic characterization uncovers novel biology.</title>
        <authorList>
            <person name="Wiegand S."/>
            <person name="Jogler M."/>
            <person name="Boedeker C."/>
            <person name="Pinto D."/>
            <person name="Vollmers J."/>
            <person name="Rivas-Marin E."/>
            <person name="Kohn T."/>
            <person name="Peeters S.H."/>
            <person name="Heuer A."/>
            <person name="Rast P."/>
            <person name="Oberbeckmann S."/>
            <person name="Bunk B."/>
            <person name="Jeske O."/>
            <person name="Meyerdierks A."/>
            <person name="Storesund J.E."/>
            <person name="Kallscheuer N."/>
            <person name="Luecker S."/>
            <person name="Lage O.M."/>
            <person name="Pohl T."/>
            <person name="Merkel B.J."/>
            <person name="Hornburger P."/>
            <person name="Mueller R.-W."/>
            <person name="Bruemmer F."/>
            <person name="Labrenz M."/>
            <person name="Spormann A.M."/>
            <person name="Op den Camp H."/>
            <person name="Overmann J."/>
            <person name="Amann R."/>
            <person name="Jetten M.S.M."/>
            <person name="Mascher T."/>
            <person name="Medema M.H."/>
            <person name="Devos D.P."/>
            <person name="Kaster A.-K."/>
            <person name="Ovreas L."/>
            <person name="Rohde M."/>
            <person name="Galperin M.Y."/>
            <person name="Jogler C."/>
        </authorList>
    </citation>
    <scope>NUCLEOTIDE SEQUENCE [LARGE SCALE GENOMIC DNA]</scope>
    <source>
        <strain evidence="4 5">Pla133</strain>
    </source>
</reference>
<dbReference type="InterPro" id="IPR004161">
    <property type="entry name" value="EFTu-like_2"/>
</dbReference>
<feature type="domain" description="Tr-type G" evidence="3">
    <location>
        <begin position="6"/>
        <end position="201"/>
    </location>
</feature>
<evidence type="ECO:0000259" key="3">
    <source>
        <dbReference type="PROSITE" id="PS51722"/>
    </source>
</evidence>
<dbReference type="InterPro" id="IPR027417">
    <property type="entry name" value="P-loop_NTPase"/>
</dbReference>
<comment type="subcellular location">
    <subcellularLocation>
        <location evidence="2">Cytoplasm</location>
    </subcellularLocation>
    <text evidence="2">Binds to ribosomes.</text>
</comment>
<dbReference type="FunFam" id="3.40.50.300:FF:000055">
    <property type="entry name" value="GTP-binding protein TypA"/>
    <property type="match status" value="1"/>
</dbReference>
<dbReference type="PROSITE" id="PS51722">
    <property type="entry name" value="G_TR_2"/>
    <property type="match status" value="1"/>
</dbReference>
<dbReference type="InterPro" id="IPR031157">
    <property type="entry name" value="G_TR_CS"/>
</dbReference>
<dbReference type="InterPro" id="IPR000795">
    <property type="entry name" value="T_Tr_GTP-bd_dom"/>
</dbReference>
<dbReference type="SUPFAM" id="SSF50447">
    <property type="entry name" value="Translation proteins"/>
    <property type="match status" value="1"/>
</dbReference>
<keyword evidence="2" id="KW-0699">rRNA-binding</keyword>
<evidence type="ECO:0000256" key="1">
    <source>
        <dbReference type="ARBA" id="ARBA00023134"/>
    </source>
</evidence>
<dbReference type="CDD" id="cd03691">
    <property type="entry name" value="BipA_TypA_II"/>
    <property type="match status" value="1"/>
</dbReference>
<dbReference type="Proteomes" id="UP000316921">
    <property type="component" value="Chromosome"/>
</dbReference>
<dbReference type="SUPFAM" id="SSF54980">
    <property type="entry name" value="EF-G C-terminal domain-like"/>
    <property type="match status" value="2"/>
</dbReference>
<dbReference type="GO" id="GO:0005829">
    <property type="term" value="C:cytosol"/>
    <property type="evidence" value="ECO:0007669"/>
    <property type="project" value="TreeGrafter"/>
</dbReference>
<dbReference type="AlphaFoldDB" id="A0A518BH26"/>
<dbReference type="KEGG" id="pbap:Pla133_13490"/>
<evidence type="ECO:0000313" key="4">
    <source>
        <dbReference type="EMBL" id="QDU66282.1"/>
    </source>
</evidence>
<dbReference type="FunFam" id="3.30.70.240:FF:000002">
    <property type="entry name" value="GTP-binding protein TypA"/>
    <property type="match status" value="1"/>
</dbReference>
<keyword evidence="2" id="KW-0963">Cytoplasm</keyword>
<sequence>MTRTTTDIRNIAIVAHVDHGKTTLVDAMFRFAGTFRDNQLIPERAMDSDAQERERGITILAKNTAIEYDGVRINIVDTPGHADFGGQVERTLGMADAVLLLVDAYEGPMPQTRFVLRKAFEAGLRAMVMVNKVDRPDERAAEVLDEVFDLFVELGATDDQLEFPVCYGSGRDGWAVAELGQRADDLRPLFAMVLEHVHAPPMDPDGPVQFQSVTIDHDDFVGRIGIGRVWRGTLRVGARLALCHPNRPKPINSMVKNLYRYEGLSKVATDVVVAGDIAVVAGIEDLSIGDTLCPIDAPDPRPGIEIDEPTISMVFQVNDSPLCGREGKFVTSRQVLSRLERAALRDAALSLAPTDKTEGTEVKGRGVMHLGVLIENMRREGYEFCVGKPRVIIKEVDGVRSEPFERATVEVPTEFAGRVIEFMGRRRGELIEMDTQGNMTRVEFDIPARGLIGARTSLLSLSQGEAILSHLFDGWRPDGGAIPRRTGAVLVADRSGPAVAYALDGLSDRGTWFVAPGDDVYEGMVVGETAKPGDLDLNVCRAKKLTNMRASGKDDSANLPPPRVMSLEEALEFVEDDELLEVTPQSLRLRKRILDSNLRRKSSKVRG</sequence>
<dbReference type="Gene3D" id="3.30.70.240">
    <property type="match status" value="1"/>
</dbReference>
<dbReference type="InterPro" id="IPR005225">
    <property type="entry name" value="Small_GTP-bd"/>
</dbReference>
<dbReference type="GO" id="GO:0000049">
    <property type="term" value="F:tRNA binding"/>
    <property type="evidence" value="ECO:0007669"/>
    <property type="project" value="UniProtKB-KW"/>
</dbReference>
<dbReference type="HAMAP" id="MF_00849">
    <property type="entry name" value="BipA"/>
    <property type="match status" value="1"/>
</dbReference>
<dbReference type="InterPro" id="IPR048876">
    <property type="entry name" value="BipA_C"/>
</dbReference>
<keyword evidence="2" id="KW-0690">Ribosome biogenesis</keyword>
<dbReference type="PANTHER" id="PTHR42908">
    <property type="entry name" value="TRANSLATION ELONGATION FACTOR-RELATED"/>
    <property type="match status" value="1"/>
</dbReference>
<dbReference type="Gene3D" id="2.40.50.250">
    <property type="entry name" value="bipa protein"/>
    <property type="match status" value="1"/>
</dbReference>
<dbReference type="InterPro" id="IPR006298">
    <property type="entry name" value="BipA"/>
</dbReference>
<dbReference type="CDD" id="cd03710">
    <property type="entry name" value="BipA_TypA_C"/>
    <property type="match status" value="1"/>
</dbReference>
<dbReference type="InterPro" id="IPR035651">
    <property type="entry name" value="BipA_V"/>
</dbReference>
<dbReference type="SMART" id="SM00838">
    <property type="entry name" value="EFG_C"/>
    <property type="match status" value="1"/>
</dbReference>
<evidence type="ECO:0000313" key="5">
    <source>
        <dbReference type="Proteomes" id="UP000316921"/>
    </source>
</evidence>
<dbReference type="GO" id="GO:0019843">
    <property type="term" value="F:rRNA binding"/>
    <property type="evidence" value="ECO:0007669"/>
    <property type="project" value="UniProtKB-KW"/>
</dbReference>
<dbReference type="InterPro" id="IPR042116">
    <property type="entry name" value="TypA/BipA_C"/>
</dbReference>
<dbReference type="InterPro" id="IPR009000">
    <property type="entry name" value="Transl_B-barrel_sf"/>
</dbReference>
<dbReference type="NCBIfam" id="TIGR00231">
    <property type="entry name" value="small_GTP"/>
    <property type="match status" value="1"/>
</dbReference>
<dbReference type="Gene3D" id="2.40.30.10">
    <property type="entry name" value="Translation factors"/>
    <property type="match status" value="1"/>
</dbReference>
<dbReference type="SUPFAM" id="SSF52540">
    <property type="entry name" value="P-loop containing nucleoside triphosphate hydrolases"/>
    <property type="match status" value="1"/>
</dbReference>
<keyword evidence="2" id="KW-0694">RNA-binding</keyword>
<dbReference type="InterPro" id="IPR047041">
    <property type="entry name" value="BipA_GTP-bd_dom"/>
</dbReference>
<dbReference type="PANTHER" id="PTHR42908:SF8">
    <property type="entry name" value="TR-TYPE G DOMAIN-CONTAINING PROTEIN"/>
    <property type="match status" value="1"/>
</dbReference>
<keyword evidence="5" id="KW-1185">Reference proteome</keyword>
<dbReference type="GO" id="GO:0000027">
    <property type="term" value="P:ribosomal large subunit assembly"/>
    <property type="evidence" value="ECO:0007669"/>
    <property type="project" value="UniProtKB-UniRule"/>
</dbReference>
<dbReference type="FunFam" id="2.40.50.250:FF:000001">
    <property type="entry name" value="GTP-binding protein TypA"/>
    <property type="match status" value="1"/>
</dbReference>
<dbReference type="InterPro" id="IPR035647">
    <property type="entry name" value="EFG_III/V"/>
</dbReference>
<dbReference type="PROSITE" id="PS00301">
    <property type="entry name" value="G_TR_1"/>
    <property type="match status" value="1"/>
</dbReference>
<comment type="function">
    <text evidence="2">A 50S ribosomal subunit assembly protein with GTPase activity, required for 50S subunit assembly at low temperatures, may also play a role in translation. Binds GTP and analogs. Binds the 70S ribosome between the 30S and 50S subunits, in a similar position as ribosome-bound EF-G; it contacts a number of ribosomal proteins, both rRNAs and the A-site tRNA.</text>
</comment>
<dbReference type="Pfam" id="PF21018">
    <property type="entry name" value="BipA_C"/>
    <property type="match status" value="1"/>
</dbReference>
<dbReference type="GO" id="GO:0043022">
    <property type="term" value="F:ribosome binding"/>
    <property type="evidence" value="ECO:0007669"/>
    <property type="project" value="UniProtKB-UniRule"/>
</dbReference>
<dbReference type="Pfam" id="PF00009">
    <property type="entry name" value="GTP_EFTU"/>
    <property type="match status" value="1"/>
</dbReference>
<name>A0A518BH26_9BACT</name>
<comment type="subunit">
    <text evidence="2">Monomer.</text>
</comment>
<evidence type="ECO:0000256" key="2">
    <source>
        <dbReference type="HAMAP-Rule" id="MF_00849"/>
    </source>
</evidence>
<dbReference type="Pfam" id="PF03144">
    <property type="entry name" value="GTP_EFTU_D2"/>
    <property type="match status" value="1"/>
</dbReference>
<dbReference type="Pfam" id="PF00679">
    <property type="entry name" value="EFG_C"/>
    <property type="match status" value="1"/>
</dbReference>
<dbReference type="RefSeq" id="WP_145063737.1">
    <property type="nucleotide sequence ID" value="NZ_CP036287.1"/>
</dbReference>
<dbReference type="NCBIfam" id="TIGR01394">
    <property type="entry name" value="TypA_BipA"/>
    <property type="match status" value="1"/>
</dbReference>
<keyword evidence="2" id="KW-0547">Nucleotide-binding</keyword>
<keyword evidence="1 2" id="KW-0342">GTP-binding</keyword>
<dbReference type="PRINTS" id="PR00315">
    <property type="entry name" value="ELONGATNFCT"/>
</dbReference>
<feature type="binding site" evidence="2">
    <location>
        <begin position="18"/>
        <end position="23"/>
    </location>
    <ligand>
        <name>GTP</name>
        <dbReference type="ChEBI" id="CHEBI:37565"/>
    </ligand>
</feature>